<name>A0ACC7R658_KLEPN</name>
<reference evidence="1" key="2">
    <citation type="submission" date="2025-04" db="EMBL/GenBank/DDBJ databases">
        <authorList>
            <person name="Halder G."/>
            <person name="Chaudhuri B."/>
            <person name="Dutta S."/>
        </authorList>
    </citation>
    <scope>NUCLEOTIDE SEQUENCE</scope>
    <source>
        <strain evidence="1">FTCR7</strain>
    </source>
</reference>
<dbReference type="EMBL" id="JAGSGE020000064">
    <property type="protein sequence ID" value="MGD7042819.1"/>
    <property type="molecule type" value="Genomic_DNA"/>
</dbReference>
<gene>
    <name evidence="1" type="ORF">KC542_027935</name>
</gene>
<proteinExistence type="predicted"/>
<evidence type="ECO:0000313" key="2">
    <source>
        <dbReference type="Proteomes" id="UP001444054"/>
    </source>
</evidence>
<accession>A0ACC7R658</accession>
<organism evidence="1 2">
    <name type="scientific">Klebsiella pneumoniae subsp. pneumoniae</name>
    <dbReference type="NCBI Taxonomy" id="72407"/>
    <lineage>
        <taxon>Bacteria</taxon>
        <taxon>Pseudomonadati</taxon>
        <taxon>Pseudomonadota</taxon>
        <taxon>Gammaproteobacteria</taxon>
        <taxon>Enterobacterales</taxon>
        <taxon>Enterobacteriaceae</taxon>
        <taxon>Klebsiella/Raoultella group</taxon>
        <taxon>Klebsiella</taxon>
        <taxon>Klebsiella pneumoniae complex</taxon>
    </lineage>
</organism>
<dbReference type="Proteomes" id="UP001444054">
    <property type="component" value="Unassembled WGS sequence"/>
</dbReference>
<reference evidence="1" key="1">
    <citation type="journal article" date="2025" name="Microbiol. Spectr.">
        <title>Antimicrobial resistance and phylogenetic lineages of KPC-2-producing blood-borne Klebsiella pneumoniae subsp. pneumoniae from Kolkata, India during 2015-2024: Emergence of Klebsiella pneumoniae subsp. pneumoniae with blaKPC-2, blaNDM, and blaOXA-48-like triple carbapenemases.</title>
        <authorList>
            <person name="Halder G."/>
            <person name="Chaudhuri B.N."/>
            <person name="Veeraraghavan B."/>
            <person name="Denny P."/>
            <person name="Dutta P."/>
            <person name="Chakraborty M."/>
            <person name="Khan U.R."/>
            <person name="Ganguly S.S."/>
            <person name="Mandal S."/>
            <person name="Upadhyaya Y.P."/>
            <person name="Biswas B."/>
            <person name="Chakraborty A."/>
            <person name="Maiti S."/>
            <person name="Mondal H."/>
            <person name="Pal S."/>
            <person name="Dutta S."/>
        </authorList>
    </citation>
    <scope>NUCLEOTIDE SEQUENCE</scope>
    <source>
        <strain evidence="1">FTCR7</strain>
    </source>
</reference>
<comment type="caution">
    <text evidence="1">The sequence shown here is derived from an EMBL/GenBank/DDBJ whole genome shotgun (WGS) entry which is preliminary data.</text>
</comment>
<evidence type="ECO:0000313" key="1">
    <source>
        <dbReference type="EMBL" id="MGD7042819.1"/>
    </source>
</evidence>
<sequence length="134" mass="14845">MKKYLICLFVFLASCSSGKIEFYPSGGRLKNAKIGTFYQQGLVMRFQGSGEVISFVSSNFRAKLTPDNSGLDIEPSFMGNEKNDFKKGSSPNELVISGVPRIKGVITVEIVAKTYASMYSKSQVFTKKYQINVD</sequence>
<protein>
    <submittedName>
        <fullName evidence="1">Uncharacterized protein</fullName>
    </submittedName>
</protein>